<dbReference type="CDD" id="cd02005">
    <property type="entry name" value="TPP_PDC_IPDC"/>
    <property type="match status" value="1"/>
</dbReference>
<dbReference type="Pfam" id="PF00205">
    <property type="entry name" value="TPP_enzyme_M"/>
    <property type="match status" value="1"/>
</dbReference>
<evidence type="ECO:0000256" key="10">
    <source>
        <dbReference type="ARBA" id="ARBA00023239"/>
    </source>
</evidence>
<dbReference type="GO" id="GO:0030976">
    <property type="term" value="F:thiamine pyrophosphate binding"/>
    <property type="evidence" value="ECO:0007669"/>
    <property type="project" value="InterPro"/>
</dbReference>
<dbReference type="EMBL" id="VRSV01000001">
    <property type="protein sequence ID" value="TXK12410.1"/>
    <property type="molecule type" value="Genomic_DNA"/>
</dbReference>
<proteinExistence type="inferred from homology"/>
<feature type="domain" description="Thiamine pyrophosphate enzyme central" evidence="13">
    <location>
        <begin position="199"/>
        <end position="314"/>
    </location>
</feature>
<evidence type="ECO:0000256" key="12">
    <source>
        <dbReference type="RuleBase" id="RU362132"/>
    </source>
</evidence>
<feature type="binding site" evidence="11">
    <location>
        <position position="462"/>
    </location>
    <ligand>
        <name>Mg(2+)</name>
        <dbReference type="ChEBI" id="CHEBI:18420"/>
    </ligand>
</feature>
<dbReference type="FunFam" id="3.40.50.970:FF:000019">
    <property type="entry name" value="Pyruvate decarboxylase isozyme"/>
    <property type="match status" value="1"/>
</dbReference>
<dbReference type="InterPro" id="IPR047213">
    <property type="entry name" value="TPP_PYR_PDC_IPDC-like"/>
</dbReference>
<name>A0A5C8I2U9_9MICO</name>
<sequence length="553" mass="57536">MTYTVADHLLDRLAEAGVRHLFGVPGDFTLAFLDHVEAHPSIEWVGCANELGAGYAADGYARLGGLGALSTTFGVGELSAIGAVAGSYAEHVPVLHVVGAPTTAVQAAGRATHHTLGDGDFGHFARMTAEVTAAQAVLSAETATEEIDRVITAVLERRLPGYLVIPADVGEHPASPPAAPLPQHPGVTDPAVLARFRAEVAQRVAAASTVSALADILVARLDVEAQLHRVLDEGIPHATLLWGRRVVDESAPAYLGSYVGAASSPAVREGIEQADLLIMAGVQFTDLTSGFFSQHLDASRTVEIRGEHARIGDDDFRPLAMGDALDAVAEVLAATGGRFRADAAVAASHPDTSGANEGALSQTALWREVTAFLRDGDTVLADQGTSFYGMAGHRLPHGVVFGGQPLWAAIGFTLPALLGAALARPERRPVLLIGDGAAQLTIAELGTLLRHRIPAVIVVVDNDGYTVERVIHGLHEEYNDIARWDWTALLAALDPTGTAVGVKASTVAELTTALTAARDASGLTLIQAVVPSDDVPPVLRDVAAAAASANARH</sequence>
<evidence type="ECO:0000256" key="11">
    <source>
        <dbReference type="PIRSR" id="PIRSR036565-2"/>
    </source>
</evidence>
<evidence type="ECO:0000256" key="3">
    <source>
        <dbReference type="ARBA" id="ARBA00002938"/>
    </source>
</evidence>
<comment type="cofactor">
    <cofactor evidence="11">
        <name>Mg(2+)</name>
        <dbReference type="ChEBI" id="CHEBI:18420"/>
    </cofactor>
    <text evidence="11">Binds 1 Mg(2+) per subunit.</text>
</comment>
<evidence type="ECO:0000256" key="9">
    <source>
        <dbReference type="ARBA" id="ARBA00023052"/>
    </source>
</evidence>
<feature type="domain" description="Thiamine pyrophosphate enzyme N-terminal TPP-binding" evidence="15">
    <location>
        <begin position="4"/>
        <end position="110"/>
    </location>
</feature>
<dbReference type="Proteomes" id="UP000321034">
    <property type="component" value="Unassembled WGS sequence"/>
</dbReference>
<dbReference type="PANTHER" id="PTHR43452">
    <property type="entry name" value="PYRUVATE DECARBOXYLASE"/>
    <property type="match status" value="1"/>
</dbReference>
<dbReference type="GO" id="GO:0004737">
    <property type="term" value="F:pyruvate decarboxylase activity"/>
    <property type="evidence" value="ECO:0007669"/>
    <property type="project" value="TreeGrafter"/>
</dbReference>
<keyword evidence="17" id="KW-1185">Reference proteome</keyword>
<dbReference type="Gene3D" id="3.40.50.970">
    <property type="match status" value="2"/>
</dbReference>
<dbReference type="AlphaFoldDB" id="A0A5C8I2U9"/>
<dbReference type="InterPro" id="IPR012110">
    <property type="entry name" value="PDC/IPDC-like"/>
</dbReference>
<dbReference type="GO" id="GO:0000949">
    <property type="term" value="P:aromatic amino acid family catabolic process to alcohol via Ehrlich pathway"/>
    <property type="evidence" value="ECO:0007669"/>
    <property type="project" value="TreeGrafter"/>
</dbReference>
<evidence type="ECO:0000256" key="2">
    <source>
        <dbReference type="ARBA" id="ARBA00001964"/>
    </source>
</evidence>
<dbReference type="InterPro" id="IPR029061">
    <property type="entry name" value="THDP-binding"/>
</dbReference>
<evidence type="ECO:0000259" key="15">
    <source>
        <dbReference type="Pfam" id="PF02776"/>
    </source>
</evidence>
<evidence type="ECO:0000256" key="1">
    <source>
        <dbReference type="ARBA" id="ARBA00001920"/>
    </source>
</evidence>
<comment type="caution">
    <text evidence="16">The sequence shown here is derived from an EMBL/GenBank/DDBJ whole genome shotgun (WGS) entry which is preliminary data.</text>
</comment>
<dbReference type="Gene3D" id="3.40.50.1220">
    <property type="entry name" value="TPP-binding domain"/>
    <property type="match status" value="1"/>
</dbReference>
<dbReference type="GO" id="GO:0000287">
    <property type="term" value="F:magnesium ion binding"/>
    <property type="evidence" value="ECO:0007669"/>
    <property type="project" value="InterPro"/>
</dbReference>
<evidence type="ECO:0000256" key="8">
    <source>
        <dbReference type="ARBA" id="ARBA00022842"/>
    </source>
</evidence>
<reference evidence="16 17" key="1">
    <citation type="submission" date="2019-08" db="EMBL/GenBank/DDBJ databases">
        <authorList>
            <person name="Dong K."/>
        </authorList>
    </citation>
    <scope>NUCLEOTIDE SEQUENCE [LARGE SCALE GENOMIC DNA]</scope>
    <source>
        <strain evidence="16 17">JCM14558</strain>
    </source>
</reference>
<organism evidence="16 17">
    <name type="scientific">Microbacterium hatanonis</name>
    <dbReference type="NCBI Taxonomy" id="404366"/>
    <lineage>
        <taxon>Bacteria</taxon>
        <taxon>Bacillati</taxon>
        <taxon>Actinomycetota</taxon>
        <taxon>Actinomycetes</taxon>
        <taxon>Micrococcales</taxon>
        <taxon>Microbacteriaceae</taxon>
        <taxon>Microbacterium</taxon>
    </lineage>
</organism>
<comment type="similarity">
    <text evidence="4 12">Belongs to the TPP enzyme family.</text>
</comment>
<dbReference type="Pfam" id="PF02775">
    <property type="entry name" value="TPP_enzyme_C"/>
    <property type="match status" value="1"/>
</dbReference>
<dbReference type="Pfam" id="PF02776">
    <property type="entry name" value="TPP_enzyme_N"/>
    <property type="match status" value="1"/>
</dbReference>
<dbReference type="InterPro" id="IPR047214">
    <property type="entry name" value="TPP_PDC_IPDC"/>
</dbReference>
<keyword evidence="6 11" id="KW-0479">Metal-binding</keyword>
<feature type="binding site" evidence="11">
    <location>
        <position position="435"/>
    </location>
    <ligand>
        <name>Mg(2+)</name>
        <dbReference type="ChEBI" id="CHEBI:18420"/>
    </ligand>
</feature>
<accession>A0A5C8I2U9</accession>
<keyword evidence="7" id="KW-0210">Decarboxylase</keyword>
<dbReference type="FunFam" id="3.40.50.970:FF:000024">
    <property type="entry name" value="Pyruvate decarboxylase isozyme"/>
    <property type="match status" value="1"/>
</dbReference>
<dbReference type="GO" id="GO:0005829">
    <property type="term" value="C:cytosol"/>
    <property type="evidence" value="ECO:0007669"/>
    <property type="project" value="TreeGrafter"/>
</dbReference>
<dbReference type="PIRSF" id="PIRSF036565">
    <property type="entry name" value="Pyruvt_ip_decrb"/>
    <property type="match status" value="1"/>
</dbReference>
<dbReference type="InterPro" id="IPR012000">
    <property type="entry name" value="Thiamin_PyroP_enz_cen_dom"/>
</dbReference>
<dbReference type="InterPro" id="IPR000399">
    <property type="entry name" value="TPP-bd_CS"/>
</dbReference>
<dbReference type="CDD" id="cd07038">
    <property type="entry name" value="TPP_PYR_PDC_IPDC_like"/>
    <property type="match status" value="1"/>
</dbReference>
<comment type="cofactor">
    <cofactor evidence="2">
        <name>thiamine diphosphate</name>
        <dbReference type="ChEBI" id="CHEBI:58937"/>
    </cofactor>
</comment>
<evidence type="ECO:0000259" key="14">
    <source>
        <dbReference type="Pfam" id="PF02775"/>
    </source>
</evidence>
<keyword evidence="8 11" id="KW-0460">Magnesium</keyword>
<evidence type="ECO:0000256" key="6">
    <source>
        <dbReference type="ARBA" id="ARBA00022723"/>
    </source>
</evidence>
<keyword evidence="10" id="KW-0456">Lyase</keyword>
<dbReference type="OrthoDB" id="4959782at2"/>
<dbReference type="PROSITE" id="PS00187">
    <property type="entry name" value="TPP_ENZYMES"/>
    <property type="match status" value="1"/>
</dbReference>
<dbReference type="RefSeq" id="WP_147893139.1">
    <property type="nucleotide sequence ID" value="NZ_BAAANR010000001.1"/>
</dbReference>
<dbReference type="InterPro" id="IPR029035">
    <property type="entry name" value="DHS-like_NAD/FAD-binding_dom"/>
</dbReference>
<evidence type="ECO:0000256" key="7">
    <source>
        <dbReference type="ARBA" id="ARBA00022793"/>
    </source>
</evidence>
<evidence type="ECO:0000313" key="16">
    <source>
        <dbReference type="EMBL" id="TXK12410.1"/>
    </source>
</evidence>
<comment type="function">
    <text evidence="3">Decarboxylates branched-chain and aromatic alpha-keto acids to aldehydes.</text>
</comment>
<dbReference type="SUPFAM" id="SSF52467">
    <property type="entry name" value="DHS-like NAD/FAD-binding domain"/>
    <property type="match status" value="1"/>
</dbReference>
<gene>
    <name evidence="16" type="ORF">FVP77_02725</name>
</gene>
<dbReference type="SUPFAM" id="SSF52518">
    <property type="entry name" value="Thiamin diphosphate-binding fold (THDP-binding)"/>
    <property type="match status" value="2"/>
</dbReference>
<dbReference type="InterPro" id="IPR011766">
    <property type="entry name" value="TPP_enzyme_TPP-bd"/>
</dbReference>
<dbReference type="InterPro" id="IPR012001">
    <property type="entry name" value="Thiamin_PyroP_enz_TPP-bd_dom"/>
</dbReference>
<protein>
    <recommendedName>
        <fullName evidence="5">Alpha-keto-acid decarboxylase</fullName>
    </recommendedName>
</protein>
<comment type="cofactor">
    <cofactor evidence="1">
        <name>a metal cation</name>
        <dbReference type="ChEBI" id="CHEBI:25213"/>
    </cofactor>
</comment>
<feature type="binding site" evidence="11">
    <location>
        <position position="464"/>
    </location>
    <ligand>
        <name>Mg(2+)</name>
        <dbReference type="ChEBI" id="CHEBI:18420"/>
    </ligand>
</feature>
<evidence type="ECO:0000259" key="13">
    <source>
        <dbReference type="Pfam" id="PF00205"/>
    </source>
</evidence>
<evidence type="ECO:0000256" key="4">
    <source>
        <dbReference type="ARBA" id="ARBA00007812"/>
    </source>
</evidence>
<dbReference type="PANTHER" id="PTHR43452:SF30">
    <property type="entry name" value="PYRUVATE DECARBOXYLASE ISOZYME 1-RELATED"/>
    <property type="match status" value="1"/>
</dbReference>
<keyword evidence="9 12" id="KW-0786">Thiamine pyrophosphate</keyword>
<evidence type="ECO:0000256" key="5">
    <source>
        <dbReference type="ARBA" id="ARBA00020054"/>
    </source>
</evidence>
<feature type="domain" description="Thiamine pyrophosphate enzyme TPP-binding" evidence="14">
    <location>
        <begin position="404"/>
        <end position="527"/>
    </location>
</feature>
<evidence type="ECO:0000313" key="17">
    <source>
        <dbReference type="Proteomes" id="UP000321034"/>
    </source>
</evidence>